<dbReference type="InterPro" id="IPR000242">
    <property type="entry name" value="PTP_cat"/>
</dbReference>
<evidence type="ECO:0000313" key="3">
    <source>
        <dbReference type="WBParaSite" id="snap_masked-unitig_36268-processed-gene-0.2-mRNA-1"/>
    </source>
</evidence>
<reference evidence="3" key="1">
    <citation type="submission" date="2016-11" db="UniProtKB">
        <authorList>
            <consortium name="WormBaseParasite"/>
        </authorList>
    </citation>
    <scope>IDENTIFICATION</scope>
</reference>
<feature type="domain" description="Tyrosine-protein phosphatase" evidence="1">
    <location>
        <begin position="5"/>
        <end position="72"/>
    </location>
</feature>
<dbReference type="Pfam" id="PF00102">
    <property type="entry name" value="Y_phosphatase"/>
    <property type="match status" value="1"/>
</dbReference>
<dbReference type="SUPFAM" id="SSF52799">
    <property type="entry name" value="(Phosphotyrosine protein) phosphatases II"/>
    <property type="match status" value="1"/>
</dbReference>
<name>A0A1I8JRJ3_9PLAT</name>
<dbReference type="WBParaSite" id="snap_masked-unitig_36268-processed-gene-0.2-mRNA-1">
    <property type="protein sequence ID" value="snap_masked-unitig_36268-processed-gene-0.2-mRNA-1"/>
    <property type="gene ID" value="snap_masked-unitig_36268-processed-gene-0.2"/>
</dbReference>
<evidence type="ECO:0000313" key="2">
    <source>
        <dbReference type="Proteomes" id="UP000095280"/>
    </source>
</evidence>
<keyword evidence="2" id="KW-1185">Reference proteome</keyword>
<protein>
    <submittedName>
        <fullName evidence="3">Tyrosine-protein phosphatase domain-containing protein</fullName>
    </submittedName>
</protein>
<accession>A0A1I8JRJ3</accession>
<dbReference type="Proteomes" id="UP000095280">
    <property type="component" value="Unplaced"/>
</dbReference>
<dbReference type="InterPro" id="IPR029021">
    <property type="entry name" value="Prot-tyrosine_phosphatase-like"/>
</dbReference>
<dbReference type="GO" id="GO:0004725">
    <property type="term" value="F:protein tyrosine phosphatase activity"/>
    <property type="evidence" value="ECO:0007669"/>
    <property type="project" value="InterPro"/>
</dbReference>
<organism evidence="2 3">
    <name type="scientific">Macrostomum lignano</name>
    <dbReference type="NCBI Taxonomy" id="282301"/>
    <lineage>
        <taxon>Eukaryota</taxon>
        <taxon>Metazoa</taxon>
        <taxon>Spiralia</taxon>
        <taxon>Lophotrochozoa</taxon>
        <taxon>Platyhelminthes</taxon>
        <taxon>Rhabditophora</taxon>
        <taxon>Macrostomorpha</taxon>
        <taxon>Macrostomida</taxon>
        <taxon>Macrostomidae</taxon>
        <taxon>Macrostomum</taxon>
    </lineage>
</organism>
<sequence length="101" mass="11107">MAEYNMPNYIFESSKVTDARTASPERACQFHCTDWPERCCQVRGTAFIESRQVHKTKEAGLGRMAPITVHCKVSFACLLLSVVVAKNSLQSVPSAIADSSP</sequence>
<proteinExistence type="predicted"/>
<evidence type="ECO:0000259" key="1">
    <source>
        <dbReference type="Pfam" id="PF00102"/>
    </source>
</evidence>
<dbReference type="Gene3D" id="3.90.190.10">
    <property type="entry name" value="Protein tyrosine phosphatase superfamily"/>
    <property type="match status" value="1"/>
</dbReference>
<dbReference type="AlphaFoldDB" id="A0A1I8JRJ3"/>